<dbReference type="OrthoDB" id="337270at2759"/>
<dbReference type="STRING" id="401625.A0A0P1BHG4"/>
<evidence type="ECO:0000256" key="5">
    <source>
        <dbReference type="ARBA" id="ARBA00023242"/>
    </source>
</evidence>
<accession>A0A0P1BHG4</accession>
<evidence type="ECO:0000256" key="3">
    <source>
        <dbReference type="ARBA" id="ARBA00023015"/>
    </source>
</evidence>
<evidence type="ECO:0000256" key="4">
    <source>
        <dbReference type="ARBA" id="ARBA00023163"/>
    </source>
</evidence>
<keyword evidence="9" id="KW-1185">Reference proteome</keyword>
<feature type="compositionally biased region" description="Pro residues" evidence="7">
    <location>
        <begin position="12"/>
        <end position="22"/>
    </location>
</feature>
<keyword evidence="3 6" id="KW-0805">Transcription regulation</keyword>
<proteinExistence type="inferred from homology"/>
<keyword evidence="6" id="KW-0010">Activator</keyword>
<feature type="compositionally biased region" description="Low complexity" evidence="7">
    <location>
        <begin position="23"/>
        <end position="34"/>
    </location>
</feature>
<protein>
    <recommendedName>
        <fullName evidence="6">Mediator of RNA polymerase II transcription subunit 10</fullName>
    </recommendedName>
    <alternativeName>
        <fullName evidence="6">Mediator complex subunit 10</fullName>
    </alternativeName>
</protein>
<keyword evidence="5 6" id="KW-0539">Nucleus</keyword>
<dbReference type="GO" id="GO:0003712">
    <property type="term" value="F:transcription coregulator activity"/>
    <property type="evidence" value="ECO:0007669"/>
    <property type="project" value="InterPro"/>
</dbReference>
<name>A0A0P1BHG4_9BASI</name>
<dbReference type="EMBL" id="CCYA01000264">
    <property type="protein sequence ID" value="CEH15448.1"/>
    <property type="molecule type" value="Genomic_DNA"/>
</dbReference>
<gene>
    <name evidence="6" type="primary">MED10</name>
</gene>
<dbReference type="GO" id="GO:0006357">
    <property type="term" value="P:regulation of transcription by RNA polymerase II"/>
    <property type="evidence" value="ECO:0007669"/>
    <property type="project" value="InterPro"/>
</dbReference>
<dbReference type="Pfam" id="PF09748">
    <property type="entry name" value="Med10"/>
    <property type="match status" value="1"/>
</dbReference>
<dbReference type="InterPro" id="IPR019145">
    <property type="entry name" value="Mediator_Med10"/>
</dbReference>
<evidence type="ECO:0000256" key="1">
    <source>
        <dbReference type="ARBA" id="ARBA00004123"/>
    </source>
</evidence>
<evidence type="ECO:0000256" key="7">
    <source>
        <dbReference type="SAM" id="MobiDB-lite"/>
    </source>
</evidence>
<reference evidence="9" key="1">
    <citation type="submission" date="2014-09" db="EMBL/GenBank/DDBJ databases">
        <authorList>
            <person name="Sharma Rahul"/>
            <person name="Thines Marco"/>
        </authorList>
    </citation>
    <scope>NUCLEOTIDE SEQUENCE [LARGE SCALE GENOMIC DNA]</scope>
</reference>
<feature type="region of interest" description="Disordered" evidence="7">
    <location>
        <begin position="190"/>
        <end position="215"/>
    </location>
</feature>
<evidence type="ECO:0000313" key="9">
    <source>
        <dbReference type="Proteomes" id="UP000054845"/>
    </source>
</evidence>
<dbReference type="Proteomes" id="UP000054845">
    <property type="component" value="Unassembled WGS sequence"/>
</dbReference>
<comment type="subunit">
    <text evidence="6">Component of the Mediator complex.</text>
</comment>
<dbReference type="AlphaFoldDB" id="A0A0P1BHG4"/>
<evidence type="ECO:0000313" key="8">
    <source>
        <dbReference type="EMBL" id="CEH15448.1"/>
    </source>
</evidence>
<sequence length="215" mass="22715">MLSPNALRQPTPLSPSPSPEPPSGAANGTAAGNGHSSGQALSAATHPGQAQNDVSSTVSSPHEQARQTLENCAKNAIAELYQLAVCTADVQPGQEHVVGARINQVIASLSSLSEAGSNQDLSMLIEPDVMNMLDRGRNPDLHTRTFMSELIIHNQIVASTTMALDSYYDRLADSVARSFPELAEDVEGLRQIPEQSQVSVEGQDLAHDGEGNRPA</sequence>
<dbReference type="GO" id="GO:0016592">
    <property type="term" value="C:mediator complex"/>
    <property type="evidence" value="ECO:0007669"/>
    <property type="project" value="InterPro"/>
</dbReference>
<feature type="compositionally biased region" description="Polar residues" evidence="7">
    <location>
        <begin position="36"/>
        <end position="65"/>
    </location>
</feature>
<evidence type="ECO:0000256" key="2">
    <source>
        <dbReference type="ARBA" id="ARBA00005389"/>
    </source>
</evidence>
<organism evidence="8 9">
    <name type="scientific">Ceraceosorus bombacis</name>
    <dbReference type="NCBI Taxonomy" id="401625"/>
    <lineage>
        <taxon>Eukaryota</taxon>
        <taxon>Fungi</taxon>
        <taxon>Dikarya</taxon>
        <taxon>Basidiomycota</taxon>
        <taxon>Ustilaginomycotina</taxon>
        <taxon>Exobasidiomycetes</taxon>
        <taxon>Ceraceosorales</taxon>
        <taxon>Ceraceosoraceae</taxon>
        <taxon>Ceraceosorus</taxon>
    </lineage>
</organism>
<comment type="subcellular location">
    <subcellularLocation>
        <location evidence="1 6">Nucleus</location>
    </subcellularLocation>
</comment>
<feature type="region of interest" description="Disordered" evidence="7">
    <location>
        <begin position="1"/>
        <end position="65"/>
    </location>
</feature>
<comment type="function">
    <text evidence="6">Component of the Mediator complex, a coactivator involved in the regulated transcription of nearly all RNA polymerase II-dependent genes. Mediator functions as a bridge to convey information from gene-specific regulatory proteins to the basal RNA polymerase II transcription machinery. Mediator is recruited to promoters by direct interactions with regulatory proteins and serves as a scaffold for the assembly of a functional preinitiation complex with RNA polymerase II and the general transcription factors.</text>
</comment>
<feature type="compositionally biased region" description="Basic and acidic residues" evidence="7">
    <location>
        <begin position="204"/>
        <end position="215"/>
    </location>
</feature>
<evidence type="ECO:0000256" key="6">
    <source>
        <dbReference type="RuleBase" id="RU364146"/>
    </source>
</evidence>
<comment type="similarity">
    <text evidence="2 6">Belongs to the Mediator complex subunit 10 family.</text>
</comment>
<keyword evidence="4 6" id="KW-0804">Transcription</keyword>